<reference evidence="2" key="2">
    <citation type="submission" date="2020-05" db="UniProtKB">
        <authorList>
            <consortium name="EnsemblMetazoa"/>
        </authorList>
    </citation>
    <scope>IDENTIFICATION</scope>
    <source>
        <strain evidence="2">CM1001059</strain>
    </source>
</reference>
<dbReference type="AlphaFoldDB" id="A0A182UH43"/>
<protein>
    <submittedName>
        <fullName evidence="2">Uncharacterized protein</fullName>
    </submittedName>
</protein>
<reference evidence="3" key="1">
    <citation type="submission" date="2014-01" db="EMBL/GenBank/DDBJ databases">
        <title>The Genome Sequence of Anopheles melas CM1001059_A (V2).</title>
        <authorList>
            <consortium name="The Broad Institute Genomics Platform"/>
            <person name="Neafsey D.E."/>
            <person name="Besansky N."/>
            <person name="Howell P."/>
            <person name="Walton C."/>
            <person name="Young S.K."/>
            <person name="Zeng Q."/>
            <person name="Gargeya S."/>
            <person name="Fitzgerald M."/>
            <person name="Haas B."/>
            <person name="Abouelleil A."/>
            <person name="Allen A.W."/>
            <person name="Alvarado L."/>
            <person name="Arachchi H.M."/>
            <person name="Berlin A.M."/>
            <person name="Chapman S.B."/>
            <person name="Gainer-Dewar J."/>
            <person name="Goldberg J."/>
            <person name="Griggs A."/>
            <person name="Gujja S."/>
            <person name="Hansen M."/>
            <person name="Howarth C."/>
            <person name="Imamovic A."/>
            <person name="Ireland A."/>
            <person name="Larimer J."/>
            <person name="McCowan C."/>
            <person name="Murphy C."/>
            <person name="Pearson M."/>
            <person name="Poon T.W."/>
            <person name="Priest M."/>
            <person name="Roberts A."/>
            <person name="Saif S."/>
            <person name="Shea T."/>
            <person name="Sisk P."/>
            <person name="Sykes S."/>
            <person name="Wortman J."/>
            <person name="Nusbaum C."/>
            <person name="Birren B."/>
        </authorList>
    </citation>
    <scope>NUCLEOTIDE SEQUENCE [LARGE SCALE GENOMIC DNA]</scope>
    <source>
        <strain evidence="3">CM1001059</strain>
    </source>
</reference>
<keyword evidence="3" id="KW-1185">Reference proteome</keyword>
<evidence type="ECO:0000313" key="3">
    <source>
        <dbReference type="Proteomes" id="UP000075902"/>
    </source>
</evidence>
<evidence type="ECO:0000313" key="2">
    <source>
        <dbReference type="EnsemblMetazoa" id="AMEC020303-PA"/>
    </source>
</evidence>
<proteinExistence type="predicted"/>
<dbReference type="EnsemblMetazoa" id="AMEC020303-RA">
    <property type="protein sequence ID" value="AMEC020303-PA"/>
    <property type="gene ID" value="AMEC020303"/>
</dbReference>
<sequence length="129" mass="14210">MELQAPGWGLFGPFQNPVAILLLPGGIDGEGGGTWNTVKAPPRGFAERHQPTRPRSRIGNALPYWTDLPTPSLGWRGGQGSIKFSFHPEASRHSLRHSKSERCGERKSGIRDSNIFPWLSLCSCSTVTW</sequence>
<accession>A0A182UH43</accession>
<evidence type="ECO:0000256" key="1">
    <source>
        <dbReference type="SAM" id="MobiDB-lite"/>
    </source>
</evidence>
<name>A0A182UH43_9DIPT</name>
<dbReference type="Proteomes" id="UP000075902">
    <property type="component" value="Unassembled WGS sequence"/>
</dbReference>
<dbReference type="VEuPathDB" id="VectorBase:AMEC020303"/>
<feature type="region of interest" description="Disordered" evidence="1">
    <location>
        <begin position="41"/>
        <end position="61"/>
    </location>
</feature>
<organism evidence="2 3">
    <name type="scientific">Anopheles melas</name>
    <dbReference type="NCBI Taxonomy" id="34690"/>
    <lineage>
        <taxon>Eukaryota</taxon>
        <taxon>Metazoa</taxon>
        <taxon>Ecdysozoa</taxon>
        <taxon>Arthropoda</taxon>
        <taxon>Hexapoda</taxon>
        <taxon>Insecta</taxon>
        <taxon>Pterygota</taxon>
        <taxon>Neoptera</taxon>
        <taxon>Endopterygota</taxon>
        <taxon>Diptera</taxon>
        <taxon>Nematocera</taxon>
        <taxon>Culicoidea</taxon>
        <taxon>Culicidae</taxon>
        <taxon>Anophelinae</taxon>
        <taxon>Anopheles</taxon>
    </lineage>
</organism>